<dbReference type="OrthoDB" id="9783218at2"/>
<keyword evidence="6 7" id="KW-0472">Membrane</keyword>
<dbReference type="Gene3D" id="1.10.3720.10">
    <property type="entry name" value="MetI-like"/>
    <property type="match status" value="1"/>
</dbReference>
<name>C6LL09_9FIRM</name>
<dbReference type="EMBL" id="ACCL02000027">
    <property type="protein sequence ID" value="EET58628.1"/>
    <property type="molecule type" value="Genomic_DNA"/>
</dbReference>
<dbReference type="Pfam" id="PF00528">
    <property type="entry name" value="BPD_transp_1"/>
    <property type="match status" value="1"/>
</dbReference>
<evidence type="ECO:0000256" key="1">
    <source>
        <dbReference type="ARBA" id="ARBA00004651"/>
    </source>
</evidence>
<feature type="transmembrane region" description="Helical" evidence="7">
    <location>
        <begin position="12"/>
        <end position="35"/>
    </location>
</feature>
<feature type="non-terminal residue" evidence="9">
    <location>
        <position position="1"/>
    </location>
</feature>
<evidence type="ECO:0000313" key="10">
    <source>
        <dbReference type="Proteomes" id="UP000005561"/>
    </source>
</evidence>
<comment type="similarity">
    <text evidence="7">Belongs to the binding-protein-dependent transport system permease family.</text>
</comment>
<dbReference type="InterPro" id="IPR050366">
    <property type="entry name" value="BP-dependent_transpt_permease"/>
</dbReference>
<dbReference type="InterPro" id="IPR000515">
    <property type="entry name" value="MetI-like"/>
</dbReference>
<accession>C6LL09</accession>
<dbReference type="Proteomes" id="UP000005561">
    <property type="component" value="Unassembled WGS sequence"/>
</dbReference>
<dbReference type="GO" id="GO:0005886">
    <property type="term" value="C:plasma membrane"/>
    <property type="evidence" value="ECO:0007669"/>
    <property type="project" value="UniProtKB-SubCell"/>
</dbReference>
<evidence type="ECO:0000256" key="5">
    <source>
        <dbReference type="ARBA" id="ARBA00022989"/>
    </source>
</evidence>
<dbReference type="PANTHER" id="PTHR43386">
    <property type="entry name" value="OLIGOPEPTIDE TRANSPORT SYSTEM PERMEASE PROTEIN APPC"/>
    <property type="match status" value="1"/>
</dbReference>
<evidence type="ECO:0000256" key="3">
    <source>
        <dbReference type="ARBA" id="ARBA00022475"/>
    </source>
</evidence>
<sequence>ISGYFGGTADKIITAITNVAMAVPGLPLTVLLVAYLEPGKWSLIISISITSWTGTLRILRSRIQQISEMPFIKIERTLGVSPLVILFKHILPNVKDIILTRGALAISSAMMTEASLSFLGLGSVTEKSWGGVLHYAFFRNSIMKNQVWWYLPPIVCICVAVLGFMLVGYYGQMKKV</sequence>
<keyword evidence="3" id="KW-1003">Cell membrane</keyword>
<keyword evidence="4 7" id="KW-0812">Transmembrane</keyword>
<comment type="subcellular location">
    <subcellularLocation>
        <location evidence="1 7">Cell membrane</location>
        <topology evidence="1 7">Multi-pass membrane protein</topology>
    </subcellularLocation>
</comment>
<evidence type="ECO:0000256" key="7">
    <source>
        <dbReference type="RuleBase" id="RU363032"/>
    </source>
</evidence>
<keyword evidence="10" id="KW-1185">Reference proteome</keyword>
<reference evidence="9" key="1">
    <citation type="submission" date="2009-07" db="EMBL/GenBank/DDBJ databases">
        <authorList>
            <person name="Weinstock G."/>
            <person name="Sodergren E."/>
            <person name="Clifton S."/>
            <person name="Fulton L."/>
            <person name="Fulton B."/>
            <person name="Courtney L."/>
            <person name="Fronick C."/>
            <person name="Harrison M."/>
            <person name="Strong C."/>
            <person name="Farmer C."/>
            <person name="Delahaunty K."/>
            <person name="Markovic C."/>
            <person name="Hall O."/>
            <person name="Minx P."/>
            <person name="Tomlinson C."/>
            <person name="Mitreva M."/>
            <person name="Nelson J."/>
            <person name="Hou S."/>
            <person name="Wollam A."/>
            <person name="Pepin K.H."/>
            <person name="Johnson M."/>
            <person name="Bhonagiri V."/>
            <person name="Nash W.E."/>
            <person name="Warren W."/>
            <person name="Chinwalla A."/>
            <person name="Mardis E.R."/>
            <person name="Wilson R.K."/>
        </authorList>
    </citation>
    <scope>NUCLEOTIDE SEQUENCE [LARGE SCALE GENOMIC DNA]</scope>
    <source>
        <strain evidence="9">DSM 14469</strain>
    </source>
</reference>
<dbReference type="eggNOG" id="COG1173">
    <property type="taxonomic scope" value="Bacteria"/>
</dbReference>
<dbReference type="InterPro" id="IPR035906">
    <property type="entry name" value="MetI-like_sf"/>
</dbReference>
<dbReference type="PROSITE" id="PS50928">
    <property type="entry name" value="ABC_TM1"/>
    <property type="match status" value="1"/>
</dbReference>
<comment type="caution">
    <text evidence="9">The sequence shown here is derived from an EMBL/GenBank/DDBJ whole genome shotgun (WGS) entry which is preliminary data.</text>
</comment>
<dbReference type="RefSeq" id="WP_006864108.1">
    <property type="nucleotide sequence ID" value="NZ_ACCL02000027.1"/>
</dbReference>
<evidence type="ECO:0000256" key="4">
    <source>
        <dbReference type="ARBA" id="ARBA00022692"/>
    </source>
</evidence>
<evidence type="ECO:0000256" key="6">
    <source>
        <dbReference type="ARBA" id="ARBA00023136"/>
    </source>
</evidence>
<keyword evidence="5 7" id="KW-1133">Transmembrane helix</keyword>
<proteinExistence type="inferred from homology"/>
<dbReference type="PANTHER" id="PTHR43386:SF1">
    <property type="entry name" value="D,D-DIPEPTIDE TRANSPORT SYSTEM PERMEASE PROTEIN DDPC-RELATED"/>
    <property type="match status" value="1"/>
</dbReference>
<dbReference type="SUPFAM" id="SSF161098">
    <property type="entry name" value="MetI-like"/>
    <property type="match status" value="1"/>
</dbReference>
<evidence type="ECO:0000259" key="8">
    <source>
        <dbReference type="PROSITE" id="PS50928"/>
    </source>
</evidence>
<feature type="domain" description="ABC transmembrane type-1" evidence="8">
    <location>
        <begin position="1"/>
        <end position="168"/>
    </location>
</feature>
<dbReference type="AlphaFoldDB" id="C6LL09"/>
<dbReference type="CDD" id="cd06261">
    <property type="entry name" value="TM_PBP2"/>
    <property type="match status" value="1"/>
</dbReference>
<feature type="transmembrane region" description="Helical" evidence="7">
    <location>
        <begin position="147"/>
        <end position="170"/>
    </location>
</feature>
<dbReference type="STRING" id="168384.SAMN05660368_02491"/>
<dbReference type="GO" id="GO:0055085">
    <property type="term" value="P:transmembrane transport"/>
    <property type="evidence" value="ECO:0007669"/>
    <property type="project" value="InterPro"/>
</dbReference>
<protein>
    <submittedName>
        <fullName evidence="9">ABC transporter, permease protein</fullName>
    </submittedName>
</protein>
<keyword evidence="2 7" id="KW-0813">Transport</keyword>
<gene>
    <name evidence="9" type="ORF">BRYFOR_09356</name>
</gene>
<evidence type="ECO:0000256" key="2">
    <source>
        <dbReference type="ARBA" id="ARBA00022448"/>
    </source>
</evidence>
<organism evidence="9 10">
    <name type="scientific">Marvinbryantia formatexigens DSM 14469</name>
    <dbReference type="NCBI Taxonomy" id="478749"/>
    <lineage>
        <taxon>Bacteria</taxon>
        <taxon>Bacillati</taxon>
        <taxon>Bacillota</taxon>
        <taxon>Clostridia</taxon>
        <taxon>Lachnospirales</taxon>
        <taxon>Lachnospiraceae</taxon>
        <taxon>Marvinbryantia</taxon>
    </lineage>
</organism>
<evidence type="ECO:0000313" key="9">
    <source>
        <dbReference type="EMBL" id="EET58628.1"/>
    </source>
</evidence>